<dbReference type="EMBL" id="CAJPDQ010000020">
    <property type="protein sequence ID" value="CAF9923850.1"/>
    <property type="molecule type" value="Genomic_DNA"/>
</dbReference>
<feature type="compositionally biased region" description="Basic and acidic residues" evidence="1">
    <location>
        <begin position="363"/>
        <end position="374"/>
    </location>
</feature>
<name>A0A8H3FHM7_9LECA</name>
<reference evidence="3" key="1">
    <citation type="submission" date="2021-03" db="EMBL/GenBank/DDBJ databases">
        <authorList>
            <person name="Tagirdzhanova G."/>
        </authorList>
    </citation>
    <scope>NUCLEOTIDE SEQUENCE</scope>
</reference>
<accession>A0A8H3FHM7</accession>
<evidence type="ECO:0000313" key="3">
    <source>
        <dbReference type="EMBL" id="CAF9923850.1"/>
    </source>
</evidence>
<evidence type="ECO:0000259" key="2">
    <source>
        <dbReference type="Pfam" id="PF24809"/>
    </source>
</evidence>
<dbReference type="Pfam" id="PF24809">
    <property type="entry name" value="DUF7708"/>
    <property type="match status" value="1"/>
</dbReference>
<protein>
    <recommendedName>
        <fullName evidence="2">DUF7708 domain-containing protein</fullName>
    </recommendedName>
</protein>
<dbReference type="OrthoDB" id="4840035at2759"/>
<evidence type="ECO:0000313" key="4">
    <source>
        <dbReference type="Proteomes" id="UP000664169"/>
    </source>
</evidence>
<organism evidence="3 4">
    <name type="scientific">Gomphillus americanus</name>
    <dbReference type="NCBI Taxonomy" id="1940652"/>
    <lineage>
        <taxon>Eukaryota</taxon>
        <taxon>Fungi</taxon>
        <taxon>Dikarya</taxon>
        <taxon>Ascomycota</taxon>
        <taxon>Pezizomycotina</taxon>
        <taxon>Lecanoromycetes</taxon>
        <taxon>OSLEUM clade</taxon>
        <taxon>Ostropomycetidae</taxon>
        <taxon>Ostropales</taxon>
        <taxon>Graphidaceae</taxon>
        <taxon>Gomphilloideae</taxon>
        <taxon>Gomphillus</taxon>
    </lineage>
</organism>
<dbReference type="InterPro" id="IPR056125">
    <property type="entry name" value="DUF7708"/>
</dbReference>
<gene>
    <name evidence="3" type="ORF">GOMPHAMPRED_003466</name>
</gene>
<feature type="domain" description="DUF7708" evidence="2">
    <location>
        <begin position="137"/>
        <end position="274"/>
    </location>
</feature>
<dbReference type="AlphaFoldDB" id="A0A8H3FHM7"/>
<dbReference type="Proteomes" id="UP000664169">
    <property type="component" value="Unassembled WGS sequence"/>
</dbReference>
<sequence>MERDDPRFVSTPLVRRYSHQLAQEGQKDIMSLALVASTKHEEKVEELDENRIQDWNGWLLNIDSSSSTAETRLEQHKQAVVEEWKSLASSNHFKVTADNSIQGIPKIGDLLKAVTSAESAWQEKSLEGFGKLKDRFCSFADAMSNYSYLFSIIPSGDKYFSLITGVVSSLVKVSANYHKAAEALSEGLVGLGTSLSYVGTELTISNTDKMQDHVVELYAEVFKFLCQGFAWFTSKRYRIKKAFNDKYATTKVKLMVTRITQIVSDIRNEAEQSNRGKVNNLTTGVAHLEDKVDNLKLMSDDMLLLLRLISHQMEQDSTDIKGRLDIVLGRFASSTLQASVCTNKNFDRVQPVQGSTSMQLVGSREDSLESDHSVPDPAESLASLELGSTDLHSRYDIERFTIPLRQYIQDGRDSLLSAQRAAPRSGLSGEVLHTMGNWIKATKTMFVCIEGYAAPGASSTLSVAAMQLSDIALDARLPCLSFFCDPMPKRRNPSDLTDKQAGLVSFLYSIILQLTQLLPVEFEANVDFTENRYKQFNGAFSTVSGALELIDDLTEQLGGMMHWILDGINLIEDRDTRPHILQLIEMLRRKGQRTVCKVCFTTSGNSMVLNRALTAAERMGDHTSFTRASGRVNYGVDAEAFRHVISRSTSPSRGLPK</sequence>
<proteinExistence type="predicted"/>
<comment type="caution">
    <text evidence="3">The sequence shown here is derived from an EMBL/GenBank/DDBJ whole genome shotgun (WGS) entry which is preliminary data.</text>
</comment>
<evidence type="ECO:0000256" key="1">
    <source>
        <dbReference type="SAM" id="MobiDB-lite"/>
    </source>
</evidence>
<dbReference type="PANTHER" id="PTHR40619:SF3">
    <property type="entry name" value="FUNGAL STAND N-TERMINAL GOODBYE DOMAIN-CONTAINING PROTEIN"/>
    <property type="match status" value="1"/>
</dbReference>
<feature type="region of interest" description="Disordered" evidence="1">
    <location>
        <begin position="353"/>
        <end position="378"/>
    </location>
</feature>
<dbReference type="PANTHER" id="PTHR40619">
    <property type="entry name" value="FUNGAL STAND N-TERMINAL GOODBYE DOMAIN-CONTAINING PROTEIN"/>
    <property type="match status" value="1"/>
</dbReference>
<keyword evidence="4" id="KW-1185">Reference proteome</keyword>